<dbReference type="RefSeq" id="XP_027618811.1">
    <property type="nucleotide sequence ID" value="XM_027763010.1"/>
</dbReference>
<dbReference type="InParanoid" id="A0A401H0F9"/>
<evidence type="ECO:0000313" key="2">
    <source>
        <dbReference type="Proteomes" id="UP000287166"/>
    </source>
</evidence>
<dbReference type="AlphaFoldDB" id="A0A401H0F9"/>
<dbReference type="EMBL" id="BFAD01000012">
    <property type="protein sequence ID" value="GBE87898.1"/>
    <property type="molecule type" value="Genomic_DNA"/>
</dbReference>
<comment type="caution">
    <text evidence="1">The sequence shown here is derived from an EMBL/GenBank/DDBJ whole genome shotgun (WGS) entry which is preliminary data.</text>
</comment>
<dbReference type="GeneID" id="38784815"/>
<gene>
    <name evidence="1" type="ORF">SCP_1201230</name>
</gene>
<keyword evidence="2" id="KW-1185">Reference proteome</keyword>
<evidence type="ECO:0000313" key="1">
    <source>
        <dbReference type="EMBL" id="GBE87898.1"/>
    </source>
</evidence>
<name>A0A401H0F9_9APHY</name>
<organism evidence="1 2">
    <name type="scientific">Sparassis crispa</name>
    <dbReference type="NCBI Taxonomy" id="139825"/>
    <lineage>
        <taxon>Eukaryota</taxon>
        <taxon>Fungi</taxon>
        <taxon>Dikarya</taxon>
        <taxon>Basidiomycota</taxon>
        <taxon>Agaricomycotina</taxon>
        <taxon>Agaricomycetes</taxon>
        <taxon>Polyporales</taxon>
        <taxon>Sparassidaceae</taxon>
        <taxon>Sparassis</taxon>
    </lineage>
</organism>
<sequence length="349" mass="38143">MADGGVTPVGQEEARFLHITQDLWDSKASGGEKGMVSWSFTITFPNEVTLPESLKGKQAAHMYPLPPSFSERASPIYIDYKLVVTVRRGLFKVNHTLAVPIVYVQLSRADPPSPLRQVAYTEGTAIIGPDGDPEGWKTLSPVKIIGTLFKTRQIELQCTLSIAMPVTYAKGSPIPLFLTLASEDEHALDILSAPTAARLYLIRVRTLGSHATDEAALERSDSVFRESVGQAYFWVTAETAPEPGKRTLQGEVRVKPSVKPSFTFPQFTLRYQLALFPFQAPGFVSSGAANEHLLTEKVIITTVNTPGIIPRSYAPPGYVAPEETDYNATVGFLENGNQRFLHHAGEGVS</sequence>
<dbReference type="STRING" id="139825.A0A401H0F9"/>
<dbReference type="Proteomes" id="UP000287166">
    <property type="component" value="Unassembled WGS sequence"/>
</dbReference>
<evidence type="ECO:0008006" key="3">
    <source>
        <dbReference type="Google" id="ProtNLM"/>
    </source>
</evidence>
<accession>A0A401H0F9</accession>
<proteinExistence type="predicted"/>
<protein>
    <recommendedName>
        <fullName evidence="3">Arrestin-like N-terminal domain-containing protein</fullName>
    </recommendedName>
</protein>
<dbReference type="OrthoDB" id="2333384at2759"/>
<reference evidence="1 2" key="1">
    <citation type="journal article" date="2018" name="Sci. Rep.">
        <title>Genome sequence of the cauliflower mushroom Sparassis crispa (Hanabiratake) and its association with beneficial usage.</title>
        <authorList>
            <person name="Kiyama R."/>
            <person name="Furutani Y."/>
            <person name="Kawaguchi K."/>
            <person name="Nakanishi T."/>
        </authorList>
    </citation>
    <scope>NUCLEOTIDE SEQUENCE [LARGE SCALE GENOMIC DNA]</scope>
</reference>